<comment type="subunit">
    <text evidence="4">Oligomer with a subunit composition of (alpha,beta,gamma)6.</text>
</comment>
<dbReference type="AlphaFoldDB" id="A0AAE3AEG0"/>
<comment type="function">
    <text evidence="4">Covalent carrier of the coenzyme of citrate lyase.</text>
</comment>
<dbReference type="EMBL" id="JAJEPW010000096">
    <property type="protein sequence ID" value="MCC2131042.1"/>
    <property type="molecule type" value="Genomic_DNA"/>
</dbReference>
<keyword evidence="6" id="KW-0456">Lyase</keyword>
<evidence type="ECO:0000256" key="3">
    <source>
        <dbReference type="ARBA" id="ARBA00022553"/>
    </source>
</evidence>
<keyword evidence="2 4" id="KW-0963">Cytoplasm</keyword>
<keyword evidence="7" id="KW-1185">Reference proteome</keyword>
<evidence type="ECO:0000313" key="7">
    <source>
        <dbReference type="Proteomes" id="UP001199319"/>
    </source>
</evidence>
<dbReference type="GO" id="GO:0016829">
    <property type="term" value="F:lyase activity"/>
    <property type="evidence" value="ECO:0007669"/>
    <property type="project" value="UniProtKB-KW"/>
</dbReference>
<comment type="similarity">
    <text evidence="4">Belongs to the CitD family.</text>
</comment>
<comment type="caution">
    <text evidence="6">The sequence shown here is derived from an EMBL/GenBank/DDBJ whole genome shotgun (WGS) entry which is preliminary data.</text>
</comment>
<evidence type="ECO:0000256" key="5">
    <source>
        <dbReference type="PIRSR" id="PIRSR002736-50"/>
    </source>
</evidence>
<accession>A0AAE3AEG0</accession>
<dbReference type="Proteomes" id="UP001199319">
    <property type="component" value="Unassembled WGS sequence"/>
</dbReference>
<dbReference type="RefSeq" id="WP_302930160.1">
    <property type="nucleotide sequence ID" value="NZ_JAJEPW010000096.1"/>
</dbReference>
<evidence type="ECO:0000313" key="6">
    <source>
        <dbReference type="EMBL" id="MCC2131042.1"/>
    </source>
</evidence>
<evidence type="ECO:0000256" key="1">
    <source>
        <dbReference type="ARBA" id="ARBA00004496"/>
    </source>
</evidence>
<organism evidence="6 7">
    <name type="scientific">Brotocaccenecus cirricatena</name>
    <dbReference type="NCBI Taxonomy" id="3064195"/>
    <lineage>
        <taxon>Bacteria</taxon>
        <taxon>Bacillati</taxon>
        <taxon>Bacillota</taxon>
        <taxon>Clostridia</taxon>
        <taxon>Eubacteriales</taxon>
        <taxon>Oscillospiraceae</taxon>
        <taxon>Brotocaccenecus</taxon>
    </lineage>
</organism>
<dbReference type="GO" id="GO:0005737">
    <property type="term" value="C:cytoplasm"/>
    <property type="evidence" value="ECO:0007669"/>
    <property type="project" value="UniProtKB-SubCell"/>
</dbReference>
<dbReference type="NCBIfam" id="NF009726">
    <property type="entry name" value="PRK13253.1"/>
    <property type="match status" value="1"/>
</dbReference>
<dbReference type="InterPro" id="IPR006495">
    <property type="entry name" value="CitD"/>
</dbReference>
<gene>
    <name evidence="4 6" type="primary">citD</name>
    <name evidence="6" type="ORF">LKD37_16330</name>
</gene>
<protein>
    <recommendedName>
        <fullName evidence="4">Citrate lyase acyl carrier protein</fullName>
    </recommendedName>
    <alternativeName>
        <fullName evidence="4">Citrate lyase gamma chain</fullName>
    </alternativeName>
</protein>
<comment type="subcellular location">
    <subcellularLocation>
        <location evidence="1 4">Cytoplasm</location>
    </subcellularLocation>
</comment>
<name>A0AAE3AEG0_9FIRM</name>
<evidence type="ECO:0000256" key="2">
    <source>
        <dbReference type="ARBA" id="ARBA00022490"/>
    </source>
</evidence>
<proteinExistence type="inferred from homology"/>
<dbReference type="InterPro" id="IPR023439">
    <property type="entry name" value="Mal_deCO2ase/Cit_lyase_ACP"/>
</dbReference>
<keyword evidence="3 4" id="KW-0597">Phosphoprotein</keyword>
<sequence length="97" mass="10517">MNLLITATAGTMESNDIMVTLEPAQSGGIQISLTSNVLQQFGRQIEAVIRDTLTHYGIENAEVTAVDKGALDCTVRARVTAAIFRSAQSDAYEWEVK</sequence>
<reference evidence="6" key="1">
    <citation type="submission" date="2021-10" db="EMBL/GenBank/DDBJ databases">
        <title>Anaerobic single-cell dispensing facilitates the cultivation of human gut bacteria.</title>
        <authorList>
            <person name="Afrizal A."/>
        </authorList>
    </citation>
    <scope>NUCLEOTIDE SEQUENCE</scope>
    <source>
        <strain evidence="6">CLA-AA-H272</strain>
    </source>
</reference>
<feature type="modified residue" description="O-(phosphoribosyl dephospho-coenzyme A)serine" evidence="4 5">
    <location>
        <position position="14"/>
    </location>
</feature>
<dbReference type="NCBIfam" id="TIGR01608">
    <property type="entry name" value="citD"/>
    <property type="match status" value="1"/>
</dbReference>
<evidence type="ECO:0000256" key="4">
    <source>
        <dbReference type="HAMAP-Rule" id="MF_00805"/>
    </source>
</evidence>
<dbReference type="PIRSF" id="PIRSF002736">
    <property type="entry name" value="Citrt_lyas_gamma"/>
    <property type="match status" value="1"/>
</dbReference>
<dbReference type="HAMAP" id="MF_00805">
    <property type="entry name" value="CitD"/>
    <property type="match status" value="1"/>
</dbReference>
<dbReference type="Pfam" id="PF06857">
    <property type="entry name" value="ACP"/>
    <property type="match status" value="1"/>
</dbReference>